<dbReference type="Pfam" id="PF11911">
    <property type="entry name" value="DUF3429"/>
    <property type="match status" value="1"/>
</dbReference>
<keyword evidence="3" id="KW-1185">Reference proteome</keyword>
<organism evidence="2 3">
    <name type="scientific">Sphingopyxis terrae subsp. ummariensis</name>
    <dbReference type="NCBI Taxonomy" id="429001"/>
    <lineage>
        <taxon>Bacteria</taxon>
        <taxon>Pseudomonadati</taxon>
        <taxon>Pseudomonadota</taxon>
        <taxon>Alphaproteobacteria</taxon>
        <taxon>Sphingomonadales</taxon>
        <taxon>Sphingomonadaceae</taxon>
        <taxon>Sphingopyxis</taxon>
    </lineage>
</organism>
<dbReference type="InterPro" id="IPR021836">
    <property type="entry name" value="DUF3429"/>
</dbReference>
<protein>
    <recommendedName>
        <fullName evidence="4">DUF3429 domain-containing protein</fullName>
    </recommendedName>
</protein>
<reference evidence="3" key="1">
    <citation type="submission" date="2017-04" db="EMBL/GenBank/DDBJ databases">
        <authorList>
            <person name="Varghese N."/>
            <person name="Submissions S."/>
        </authorList>
    </citation>
    <scope>NUCLEOTIDE SEQUENCE [LARGE SCALE GENOMIC DNA]</scope>
    <source>
        <strain evidence="3">UI2</strain>
    </source>
</reference>
<keyword evidence="1" id="KW-0812">Transmembrane</keyword>
<dbReference type="EMBL" id="FXWL01000001">
    <property type="protein sequence ID" value="SMQ64957.1"/>
    <property type="molecule type" value="Genomic_DNA"/>
</dbReference>
<evidence type="ECO:0000313" key="3">
    <source>
        <dbReference type="Proteomes" id="UP000194469"/>
    </source>
</evidence>
<feature type="transmembrane region" description="Helical" evidence="1">
    <location>
        <begin position="45"/>
        <end position="63"/>
    </location>
</feature>
<feature type="transmembrane region" description="Helical" evidence="1">
    <location>
        <begin position="75"/>
        <end position="96"/>
    </location>
</feature>
<name>A0A1Y6EQW6_9SPHN</name>
<keyword evidence="1" id="KW-1133">Transmembrane helix</keyword>
<evidence type="ECO:0008006" key="4">
    <source>
        <dbReference type="Google" id="ProtNLM"/>
    </source>
</evidence>
<dbReference type="RefSeq" id="WP_381454444.1">
    <property type="nucleotide sequence ID" value="NZ_JBHUNO010000001.1"/>
</dbReference>
<dbReference type="Proteomes" id="UP000194469">
    <property type="component" value="Unassembled WGS sequence"/>
</dbReference>
<evidence type="ECO:0000256" key="1">
    <source>
        <dbReference type="SAM" id="Phobius"/>
    </source>
</evidence>
<evidence type="ECO:0000313" key="2">
    <source>
        <dbReference type="EMBL" id="SMQ64957.1"/>
    </source>
</evidence>
<proteinExistence type="predicted"/>
<feature type="transmembrane region" description="Helical" evidence="1">
    <location>
        <begin position="159"/>
        <end position="179"/>
    </location>
</feature>
<keyword evidence="1" id="KW-0472">Membrane</keyword>
<gene>
    <name evidence="2" type="ORF">SAMN06295984_1141</name>
</gene>
<dbReference type="AlphaFoldDB" id="A0A1Y6EQW6"/>
<sequence>MARRATCPLGGMCLKGQLAAARVPCWTARMKLTAITVSPATRRLGFAGLLPAAACLALMLAGGEAWRWTALTIGYLYAVLIFSFLGGVWWGLAVLFADAPRWTPLAAVMPSLIGLASFAPWLFGYPWPQPSLILVGLLLLVSPLIDRAIVGAAPGGDAWIILRVQLSTGLGVLSLLIALL</sequence>
<accession>A0A1Y6EQW6</accession>
<feature type="transmembrane region" description="Helical" evidence="1">
    <location>
        <begin position="102"/>
        <end position="125"/>
    </location>
</feature>